<dbReference type="OrthoDB" id="8963044at2759"/>
<dbReference type="AlphaFoldDB" id="A0A7J5YCB7"/>
<gene>
    <name evidence="2" type="ORF">F7725_020098</name>
</gene>
<dbReference type="Proteomes" id="UP000518266">
    <property type="component" value="Unassembled WGS sequence"/>
</dbReference>
<keyword evidence="3" id="KW-1185">Reference proteome</keyword>
<accession>A0A7J5YCB7</accession>
<sequence>MSLRDKWEKKAQSVADQIKQEAEWKEKSSKVVSSKWNYHWSLVATGDFKKITSGADEEEKKKPKIKFKVVAPPPKPKHEPAPPASPRKTASTKPLWRKRKVEVDVFGLCWKDSWMSLKPPKYLFLKAKERKTKTLGFTTIELTNSREFKAKVLESEPEHAAAPEDDEWRLSWKQTLSNTKKGLKRKEENIGLLAVLCLLLSGDIHPCPGPGVVSIDLTAGGPAAELNTPSAGFRRGWLAEQLAPPAGLCGLALTAEGCRPSSRTSTHTIGGLPVRAEGWWPSIGDPHTAGWLQRRLDGFHAI</sequence>
<dbReference type="EMBL" id="JAAKFY010000013">
    <property type="protein sequence ID" value="KAF3847070.1"/>
    <property type="molecule type" value="Genomic_DNA"/>
</dbReference>
<reference evidence="2 3" key="1">
    <citation type="submission" date="2020-03" db="EMBL/GenBank/DDBJ databases">
        <title>Dissostichus mawsoni Genome sequencing and assembly.</title>
        <authorList>
            <person name="Park H."/>
        </authorList>
    </citation>
    <scope>NUCLEOTIDE SEQUENCE [LARGE SCALE GENOMIC DNA]</scope>
    <source>
        <strain evidence="2">DM0001</strain>
        <tissue evidence="2">Muscle</tissue>
    </source>
</reference>
<feature type="region of interest" description="Disordered" evidence="1">
    <location>
        <begin position="52"/>
        <end position="93"/>
    </location>
</feature>
<evidence type="ECO:0000256" key="1">
    <source>
        <dbReference type="SAM" id="MobiDB-lite"/>
    </source>
</evidence>
<evidence type="ECO:0000313" key="3">
    <source>
        <dbReference type="Proteomes" id="UP000518266"/>
    </source>
</evidence>
<name>A0A7J5YCB7_DISMA</name>
<evidence type="ECO:0000313" key="2">
    <source>
        <dbReference type="EMBL" id="KAF3847070.1"/>
    </source>
</evidence>
<protein>
    <submittedName>
        <fullName evidence="2">Uncharacterized protein</fullName>
    </submittedName>
</protein>
<organism evidence="2 3">
    <name type="scientific">Dissostichus mawsoni</name>
    <name type="common">Antarctic cod</name>
    <dbReference type="NCBI Taxonomy" id="36200"/>
    <lineage>
        <taxon>Eukaryota</taxon>
        <taxon>Metazoa</taxon>
        <taxon>Chordata</taxon>
        <taxon>Craniata</taxon>
        <taxon>Vertebrata</taxon>
        <taxon>Euteleostomi</taxon>
        <taxon>Actinopterygii</taxon>
        <taxon>Neopterygii</taxon>
        <taxon>Teleostei</taxon>
        <taxon>Neoteleostei</taxon>
        <taxon>Acanthomorphata</taxon>
        <taxon>Eupercaria</taxon>
        <taxon>Perciformes</taxon>
        <taxon>Notothenioidei</taxon>
        <taxon>Nototheniidae</taxon>
        <taxon>Dissostichus</taxon>
    </lineage>
</organism>
<proteinExistence type="predicted"/>
<comment type="caution">
    <text evidence="2">The sequence shown here is derived from an EMBL/GenBank/DDBJ whole genome shotgun (WGS) entry which is preliminary data.</text>
</comment>